<name>A0AAV5UZM9_9BILA</name>
<dbReference type="AlphaFoldDB" id="A0AAV5UZM9"/>
<evidence type="ECO:0000313" key="2">
    <source>
        <dbReference type="Proteomes" id="UP001432322"/>
    </source>
</evidence>
<dbReference type="Proteomes" id="UP001432322">
    <property type="component" value="Unassembled WGS sequence"/>
</dbReference>
<evidence type="ECO:0000313" key="1">
    <source>
        <dbReference type="EMBL" id="GMT12736.1"/>
    </source>
</evidence>
<gene>
    <name evidence="1" type="ORF">PFISCL1PPCAC_4033</name>
</gene>
<organism evidence="1 2">
    <name type="scientific">Pristionchus fissidentatus</name>
    <dbReference type="NCBI Taxonomy" id="1538716"/>
    <lineage>
        <taxon>Eukaryota</taxon>
        <taxon>Metazoa</taxon>
        <taxon>Ecdysozoa</taxon>
        <taxon>Nematoda</taxon>
        <taxon>Chromadorea</taxon>
        <taxon>Rhabditida</taxon>
        <taxon>Rhabditina</taxon>
        <taxon>Diplogasteromorpha</taxon>
        <taxon>Diplogasteroidea</taxon>
        <taxon>Neodiplogasteridae</taxon>
        <taxon>Pristionchus</taxon>
    </lineage>
</organism>
<reference evidence="1" key="1">
    <citation type="submission" date="2023-10" db="EMBL/GenBank/DDBJ databases">
        <title>Genome assembly of Pristionchus species.</title>
        <authorList>
            <person name="Yoshida K."/>
            <person name="Sommer R.J."/>
        </authorList>
    </citation>
    <scope>NUCLEOTIDE SEQUENCE</scope>
    <source>
        <strain evidence="1">RS5133</strain>
    </source>
</reference>
<keyword evidence="2" id="KW-1185">Reference proteome</keyword>
<comment type="caution">
    <text evidence="1">The sequence shown here is derived from an EMBL/GenBank/DDBJ whole genome shotgun (WGS) entry which is preliminary data.</text>
</comment>
<proteinExistence type="predicted"/>
<dbReference type="EMBL" id="BTSY01000002">
    <property type="protein sequence ID" value="GMT12736.1"/>
    <property type="molecule type" value="Genomic_DNA"/>
</dbReference>
<accession>A0AAV5UZM9</accession>
<protein>
    <submittedName>
        <fullName evidence="1">Uncharacterized protein</fullName>
    </submittedName>
</protein>
<feature type="non-terminal residue" evidence="1">
    <location>
        <position position="1"/>
    </location>
</feature>
<sequence length="148" mass="16092">VIPQSSERSQQDTLIRQSIRAANNRLRMTHTTASLTNFAISEGRPNSALRAITSLRGDPSAEISNIFSESFGNGDLDARLLADFTTDLFTVAHLKPDGSTTNHGTCNPGLDASACINKYASASFGDFALNECFFHASPLHPWAKRTYD</sequence>
<feature type="non-terminal residue" evidence="1">
    <location>
        <position position="148"/>
    </location>
</feature>